<dbReference type="EMBL" id="CAMAPF010000966">
    <property type="protein sequence ID" value="CAH9131462.1"/>
    <property type="molecule type" value="Genomic_DNA"/>
</dbReference>
<feature type="domain" description="Proliferating cell nuclear antigen PCNA C-terminal" evidence="1">
    <location>
        <begin position="147"/>
        <end position="225"/>
    </location>
</feature>
<evidence type="ECO:0000313" key="2">
    <source>
        <dbReference type="EMBL" id="CAH9131462.1"/>
    </source>
</evidence>
<organism evidence="2 3">
    <name type="scientific">Cuscuta epithymum</name>
    <dbReference type="NCBI Taxonomy" id="186058"/>
    <lineage>
        <taxon>Eukaryota</taxon>
        <taxon>Viridiplantae</taxon>
        <taxon>Streptophyta</taxon>
        <taxon>Embryophyta</taxon>
        <taxon>Tracheophyta</taxon>
        <taxon>Spermatophyta</taxon>
        <taxon>Magnoliopsida</taxon>
        <taxon>eudicotyledons</taxon>
        <taxon>Gunneridae</taxon>
        <taxon>Pentapetalae</taxon>
        <taxon>asterids</taxon>
        <taxon>lamiids</taxon>
        <taxon>Solanales</taxon>
        <taxon>Convolvulaceae</taxon>
        <taxon>Cuscuteae</taxon>
        <taxon>Cuscuta</taxon>
        <taxon>Cuscuta subgen. Cuscuta</taxon>
    </lineage>
</organism>
<keyword evidence="3" id="KW-1185">Reference proteome</keyword>
<accession>A0AAV0F7L9</accession>
<dbReference type="InterPro" id="IPR046938">
    <property type="entry name" value="DNA_clamp_sf"/>
</dbReference>
<dbReference type="GO" id="GO:0006275">
    <property type="term" value="P:regulation of DNA replication"/>
    <property type="evidence" value="ECO:0007669"/>
    <property type="project" value="InterPro"/>
</dbReference>
<dbReference type="AlphaFoldDB" id="A0AAV0F7L9"/>
<comment type="caution">
    <text evidence="2">The sequence shown here is derived from an EMBL/GenBank/DDBJ whole genome shotgun (WGS) entry which is preliminary data.</text>
</comment>
<evidence type="ECO:0000313" key="3">
    <source>
        <dbReference type="Proteomes" id="UP001152523"/>
    </source>
</evidence>
<dbReference type="GO" id="GO:0003677">
    <property type="term" value="F:DNA binding"/>
    <property type="evidence" value="ECO:0007669"/>
    <property type="project" value="InterPro"/>
</dbReference>
<reference evidence="2" key="1">
    <citation type="submission" date="2022-07" db="EMBL/GenBank/DDBJ databases">
        <authorList>
            <person name="Macas J."/>
            <person name="Novak P."/>
            <person name="Neumann P."/>
        </authorList>
    </citation>
    <scope>NUCLEOTIDE SEQUENCE</scope>
</reference>
<proteinExistence type="predicted"/>
<dbReference type="Pfam" id="PF02747">
    <property type="entry name" value="PCNA_C"/>
    <property type="match status" value="1"/>
</dbReference>
<protein>
    <recommendedName>
        <fullName evidence="1">Proliferating cell nuclear antigen PCNA C-terminal domain-containing protein</fullName>
    </recommendedName>
</protein>
<sequence length="256" mass="28351">MLRLWVSGSALNAVMKSVRPILEDGNHVLVFSASGVLLNGADSEEVIVVNADIKAWIEIKSDTGYNDDLDAPPFTLTYLELPDLKAPPPLLQLPEHSHATVKLPSEMFTMIIGELCFTDERGNTARCVDDRMGPISVPDPEASRLADDEIVISVTNEGIKFSIRGYSVFLERDRAMSFKFQHPVSLKFEAGLLELLIDASLWSLSVTMRFYPDSPLRLQFNIANGQKYSGSGTRDSQVKKHVMCFDVAVIRDSGKC</sequence>
<dbReference type="Gene3D" id="3.70.10.10">
    <property type="match status" value="1"/>
</dbReference>
<name>A0AAV0F7L9_9ASTE</name>
<gene>
    <name evidence="2" type="ORF">CEPIT_LOCUS31415</name>
</gene>
<evidence type="ECO:0000259" key="1">
    <source>
        <dbReference type="Pfam" id="PF02747"/>
    </source>
</evidence>
<dbReference type="InterPro" id="IPR022649">
    <property type="entry name" value="Pr_cel_nuc_antig_C"/>
</dbReference>
<dbReference type="Proteomes" id="UP001152523">
    <property type="component" value="Unassembled WGS sequence"/>
</dbReference>
<dbReference type="SUPFAM" id="SSF55979">
    <property type="entry name" value="DNA clamp"/>
    <property type="match status" value="1"/>
</dbReference>